<protein>
    <submittedName>
        <fullName evidence="1">Uncharacterized protein</fullName>
    </submittedName>
</protein>
<evidence type="ECO:0000313" key="1">
    <source>
        <dbReference type="EMBL" id="MBD1549051.1"/>
    </source>
</evidence>
<reference evidence="1" key="1">
    <citation type="submission" date="2020-05" db="EMBL/GenBank/DDBJ databases">
        <title>Identification of trans-AT polyketide cluster in two marine bacteria, producers of a novel glutaramide-containing polyketide sesbanimide D and analogs.</title>
        <authorList>
            <person name="Kacar D."/>
            <person name="Rodriguez P."/>
            <person name="Canedo L."/>
            <person name="Gonzalez E."/>
            <person name="Galan B."/>
            <person name="De La Calle F."/>
            <person name="Garcia J.L."/>
        </authorList>
    </citation>
    <scope>NUCLEOTIDE SEQUENCE</scope>
    <source>
        <strain evidence="1">PHM038</strain>
    </source>
</reference>
<comment type="caution">
    <text evidence="1">The sequence shown here is derived from an EMBL/GenBank/DDBJ whole genome shotgun (WGS) entry which is preliminary data.</text>
</comment>
<proteinExistence type="predicted"/>
<evidence type="ECO:0000313" key="2">
    <source>
        <dbReference type="Proteomes" id="UP000598467"/>
    </source>
</evidence>
<dbReference type="Proteomes" id="UP000598467">
    <property type="component" value="Unassembled WGS sequence"/>
</dbReference>
<name>A0A926S7U1_9HYPH</name>
<gene>
    <name evidence="1" type="ORF">HK439_22565</name>
</gene>
<organism evidence="1 2">
    <name type="scientific">Roseibium aggregatum</name>
    <dbReference type="NCBI Taxonomy" id="187304"/>
    <lineage>
        <taxon>Bacteria</taxon>
        <taxon>Pseudomonadati</taxon>
        <taxon>Pseudomonadota</taxon>
        <taxon>Alphaproteobacteria</taxon>
        <taxon>Hyphomicrobiales</taxon>
        <taxon>Stappiaceae</taxon>
        <taxon>Roseibium</taxon>
    </lineage>
</organism>
<sequence length="91" mass="9686">MSKSAGSLSQLVIPYHPKAFSEEPCPEERGAYAELSFGRQAIFSGNLERKALSPATLPPSMNVVIGVAAGPVNKNFEKFFSPKNLPFGACG</sequence>
<dbReference type="RefSeq" id="WP_190293743.1">
    <property type="nucleotide sequence ID" value="NZ_JABFCZ010000030.1"/>
</dbReference>
<dbReference type="EMBL" id="JABFCZ010000030">
    <property type="protein sequence ID" value="MBD1549051.1"/>
    <property type="molecule type" value="Genomic_DNA"/>
</dbReference>
<dbReference type="AlphaFoldDB" id="A0A926S7U1"/>
<accession>A0A926S7U1</accession>